<protein>
    <submittedName>
        <fullName evidence="1">Uncharacterized protein</fullName>
    </submittedName>
</protein>
<name>A0A1C0YJC7_9BACL</name>
<proteinExistence type="predicted"/>
<comment type="caution">
    <text evidence="1">The sequence shown here is derived from an EMBL/GenBank/DDBJ whole genome shotgun (WGS) entry which is preliminary data.</text>
</comment>
<dbReference type="OrthoDB" id="9846184at2"/>
<dbReference type="Proteomes" id="UP000093482">
    <property type="component" value="Unassembled WGS sequence"/>
</dbReference>
<evidence type="ECO:0000313" key="1">
    <source>
        <dbReference type="EMBL" id="OCS87270.1"/>
    </source>
</evidence>
<dbReference type="AlphaFoldDB" id="A0A1C0YJC7"/>
<gene>
    <name evidence="1" type="ORF">A6K76_02560</name>
</gene>
<reference evidence="1 2" key="1">
    <citation type="submission" date="2016-07" db="EMBL/GenBank/DDBJ databases">
        <title>Caryophanon latum genome sequencing.</title>
        <authorList>
            <person name="Verma A."/>
            <person name="Pal Y."/>
            <person name="Krishnamurthi S."/>
        </authorList>
    </citation>
    <scope>NUCLEOTIDE SEQUENCE [LARGE SCALE GENOMIC DNA]</scope>
    <source>
        <strain evidence="1 2">DSM 14151</strain>
    </source>
</reference>
<accession>A0A1C0YJC7</accession>
<evidence type="ECO:0000313" key="2">
    <source>
        <dbReference type="Proteomes" id="UP000093482"/>
    </source>
</evidence>
<keyword evidence="2" id="KW-1185">Reference proteome</keyword>
<organism evidence="1 2">
    <name type="scientific">Caryophanon latum</name>
    <dbReference type="NCBI Taxonomy" id="33977"/>
    <lineage>
        <taxon>Bacteria</taxon>
        <taxon>Bacillati</taxon>
        <taxon>Bacillota</taxon>
        <taxon>Bacilli</taxon>
        <taxon>Bacillales</taxon>
        <taxon>Caryophanaceae</taxon>
        <taxon>Caryophanon</taxon>
    </lineage>
</organism>
<sequence length="190" mass="22425">MISAAVKESSYYIVENVQVEEFRQLNEELRDIEAYVDFCSTIRRPECQLFFDFYIFLANDNVFVNHERSLNVPIYAYLNEVMSRNKYLQQFKKQYMHSKKTCMITSMYLNKTLEQLIGDVLVAFKFSMEHIIEAVQSLDANEPPTESALDVQKRVLTELKERFLHDDYFNTFVKEAVNNGKWQALNILGE</sequence>
<dbReference type="EMBL" id="MATO01000056">
    <property type="protein sequence ID" value="OCS87270.1"/>
    <property type="molecule type" value="Genomic_DNA"/>
</dbReference>
<dbReference type="RefSeq" id="WP_066465781.1">
    <property type="nucleotide sequence ID" value="NZ_MATO01000056.1"/>
</dbReference>